<dbReference type="WBParaSite" id="nRc.2.0.1.t02635-RA">
    <property type="protein sequence ID" value="nRc.2.0.1.t02635-RA"/>
    <property type="gene ID" value="nRc.2.0.1.g02635"/>
</dbReference>
<proteinExistence type="predicted"/>
<organism evidence="1 2">
    <name type="scientific">Romanomermis culicivorax</name>
    <name type="common">Nematode worm</name>
    <dbReference type="NCBI Taxonomy" id="13658"/>
    <lineage>
        <taxon>Eukaryota</taxon>
        <taxon>Metazoa</taxon>
        <taxon>Ecdysozoa</taxon>
        <taxon>Nematoda</taxon>
        <taxon>Enoplea</taxon>
        <taxon>Dorylaimia</taxon>
        <taxon>Mermithida</taxon>
        <taxon>Mermithoidea</taxon>
        <taxon>Mermithidae</taxon>
        <taxon>Romanomermis</taxon>
    </lineage>
</organism>
<evidence type="ECO:0000313" key="1">
    <source>
        <dbReference type="Proteomes" id="UP000887565"/>
    </source>
</evidence>
<dbReference type="AlphaFoldDB" id="A0A915HMB6"/>
<evidence type="ECO:0000313" key="2">
    <source>
        <dbReference type="WBParaSite" id="nRc.2.0.1.t02635-RA"/>
    </source>
</evidence>
<dbReference type="Proteomes" id="UP000887565">
    <property type="component" value="Unplaced"/>
</dbReference>
<name>A0A915HMB6_ROMCU</name>
<accession>A0A915HMB6</accession>
<protein>
    <submittedName>
        <fullName evidence="2">Uncharacterized protein</fullName>
    </submittedName>
</protein>
<reference evidence="2" key="1">
    <citation type="submission" date="2022-11" db="UniProtKB">
        <authorList>
            <consortium name="WormBaseParasite"/>
        </authorList>
    </citation>
    <scope>IDENTIFICATION</scope>
</reference>
<keyword evidence="1" id="KW-1185">Reference proteome</keyword>
<sequence>MDGNKRYSMFRKTVLYFRFHASSSLDPIVVDVKSTTGWHFAYSCQAIIVANVETSGLYEDRVLAQTT</sequence>